<proteinExistence type="predicted"/>
<organism evidence="1">
    <name type="scientific">Aegilops tauschii</name>
    <name type="common">Tausch's goatgrass</name>
    <name type="synonym">Aegilops squarrosa</name>
    <dbReference type="NCBI Taxonomy" id="37682"/>
    <lineage>
        <taxon>Eukaryota</taxon>
        <taxon>Viridiplantae</taxon>
        <taxon>Streptophyta</taxon>
        <taxon>Embryophyta</taxon>
        <taxon>Tracheophyta</taxon>
        <taxon>Spermatophyta</taxon>
        <taxon>Magnoliopsida</taxon>
        <taxon>Liliopsida</taxon>
        <taxon>Poales</taxon>
        <taxon>Poaceae</taxon>
        <taxon>BOP clade</taxon>
        <taxon>Pooideae</taxon>
        <taxon>Triticodae</taxon>
        <taxon>Triticeae</taxon>
        <taxon>Triticinae</taxon>
        <taxon>Aegilops</taxon>
    </lineage>
</organism>
<dbReference type="EnsemblPlants" id="EMT00744">
    <property type="protein sequence ID" value="EMT00744"/>
    <property type="gene ID" value="F775_42963"/>
</dbReference>
<dbReference type="SUPFAM" id="SSF74650">
    <property type="entry name" value="Galactose mutarotase-like"/>
    <property type="match status" value="1"/>
</dbReference>
<dbReference type="GO" id="GO:0004034">
    <property type="term" value="F:aldose 1-epimerase activity"/>
    <property type="evidence" value="ECO:0007669"/>
    <property type="project" value="TreeGrafter"/>
</dbReference>
<dbReference type="ExpressionAtlas" id="R7VYQ6">
    <property type="expression patterns" value="baseline"/>
</dbReference>
<protein>
    <recommendedName>
        <fullName evidence="2">Aldose 1-epimerase</fullName>
    </recommendedName>
</protein>
<name>R7VYQ6_AEGTA</name>
<dbReference type="GO" id="GO:0033499">
    <property type="term" value="P:galactose catabolic process via UDP-galactose, Leloir pathway"/>
    <property type="evidence" value="ECO:0007669"/>
    <property type="project" value="TreeGrafter"/>
</dbReference>
<dbReference type="InterPro" id="IPR011013">
    <property type="entry name" value="Gal_mutarotase_sf_dom"/>
</dbReference>
<evidence type="ECO:0008006" key="2">
    <source>
        <dbReference type="Google" id="ProtNLM"/>
    </source>
</evidence>
<dbReference type="Gene3D" id="2.70.98.10">
    <property type="match status" value="2"/>
</dbReference>
<evidence type="ECO:0000313" key="1">
    <source>
        <dbReference type="EnsemblPlants" id="EMT00744"/>
    </source>
</evidence>
<dbReference type="InterPro" id="IPR014718">
    <property type="entry name" value="GH-type_carb-bd"/>
</dbReference>
<reference evidence="1" key="1">
    <citation type="submission" date="2015-06" db="UniProtKB">
        <authorList>
            <consortium name="EnsemblPlants"/>
        </authorList>
    </citation>
    <scope>IDENTIFICATION</scope>
</reference>
<dbReference type="GO" id="GO:0006006">
    <property type="term" value="P:glucose metabolic process"/>
    <property type="evidence" value="ECO:0007669"/>
    <property type="project" value="TreeGrafter"/>
</dbReference>
<dbReference type="GO" id="GO:0030246">
    <property type="term" value="F:carbohydrate binding"/>
    <property type="evidence" value="ECO:0007669"/>
    <property type="project" value="InterPro"/>
</dbReference>
<sequence length="106" mass="10789">MNATARGKATPVNLAHHAYWNLGGHGSGSVLGEEAGDRGLAHRGLLSRGVNGYGINYVVDGGGLRRAAVVRDGASGRAMELCADQPGVQFYTANGLSGVRGKGGKV</sequence>
<dbReference type="PANTHER" id="PTHR10091">
    <property type="entry name" value="ALDOSE-1-EPIMERASE"/>
    <property type="match status" value="1"/>
</dbReference>
<dbReference type="PANTHER" id="PTHR10091:SF23">
    <property type="entry name" value="ALDOSE 1-EPIMERASE"/>
    <property type="match status" value="1"/>
</dbReference>
<dbReference type="AlphaFoldDB" id="R7VYQ6"/>
<accession>R7VYQ6</accession>